<dbReference type="PROSITE" id="PS50885">
    <property type="entry name" value="HAMP"/>
    <property type="match status" value="1"/>
</dbReference>
<evidence type="ECO:0000256" key="1">
    <source>
        <dbReference type="ARBA" id="ARBA00000085"/>
    </source>
</evidence>
<keyword evidence="9" id="KW-0902">Two-component regulatory system</keyword>
<reference evidence="14" key="1">
    <citation type="submission" date="2020-01" db="EMBL/GenBank/DDBJ databases">
        <authorList>
            <person name="Meier V. D."/>
            <person name="Meier V D."/>
        </authorList>
    </citation>
    <scope>NUCLEOTIDE SEQUENCE</scope>
    <source>
        <strain evidence="14">HLG_WM_MAG_08</strain>
    </source>
</reference>
<dbReference type="InterPro" id="IPR005467">
    <property type="entry name" value="His_kinase_dom"/>
</dbReference>
<dbReference type="PANTHER" id="PTHR45436:SF5">
    <property type="entry name" value="SENSOR HISTIDINE KINASE TRCS"/>
    <property type="match status" value="1"/>
</dbReference>
<dbReference type="GO" id="GO:0005886">
    <property type="term" value="C:plasma membrane"/>
    <property type="evidence" value="ECO:0007669"/>
    <property type="project" value="TreeGrafter"/>
</dbReference>
<dbReference type="InterPro" id="IPR003660">
    <property type="entry name" value="HAMP_dom"/>
</dbReference>
<dbReference type="PROSITE" id="PS50109">
    <property type="entry name" value="HIS_KIN"/>
    <property type="match status" value="1"/>
</dbReference>
<dbReference type="Gene3D" id="3.30.565.10">
    <property type="entry name" value="Histidine kinase-like ATPase, C-terminal domain"/>
    <property type="match status" value="1"/>
</dbReference>
<comment type="subcellular location">
    <subcellularLocation>
        <location evidence="2">Membrane</location>
    </subcellularLocation>
</comment>
<feature type="domain" description="Histidine kinase" evidence="12">
    <location>
        <begin position="158"/>
        <end position="355"/>
    </location>
</feature>
<dbReference type="InterPro" id="IPR003594">
    <property type="entry name" value="HATPase_dom"/>
</dbReference>
<feature type="domain" description="HAMP" evidence="13">
    <location>
        <begin position="99"/>
        <end position="150"/>
    </location>
</feature>
<keyword evidence="7" id="KW-0418">Kinase</keyword>
<dbReference type="InterPro" id="IPR036890">
    <property type="entry name" value="HATPase_C_sf"/>
</dbReference>
<name>A0A6S6T6W1_9GAMM</name>
<dbReference type="EMBL" id="CACVAV010000265">
    <property type="protein sequence ID" value="CAA6816512.1"/>
    <property type="molecule type" value="Genomic_DNA"/>
</dbReference>
<dbReference type="Pfam" id="PF02518">
    <property type="entry name" value="HATPase_c"/>
    <property type="match status" value="1"/>
</dbReference>
<feature type="transmembrane region" description="Helical" evidence="11">
    <location>
        <begin position="77"/>
        <end position="98"/>
    </location>
</feature>
<dbReference type="InterPro" id="IPR004358">
    <property type="entry name" value="Sig_transdc_His_kin-like_C"/>
</dbReference>
<evidence type="ECO:0000256" key="2">
    <source>
        <dbReference type="ARBA" id="ARBA00004370"/>
    </source>
</evidence>
<keyword evidence="10 11" id="KW-0472">Membrane</keyword>
<dbReference type="PANTHER" id="PTHR45436">
    <property type="entry name" value="SENSOR HISTIDINE KINASE YKOH"/>
    <property type="match status" value="1"/>
</dbReference>
<dbReference type="SUPFAM" id="SSF55874">
    <property type="entry name" value="ATPase domain of HSP90 chaperone/DNA topoisomerase II/histidine kinase"/>
    <property type="match status" value="1"/>
</dbReference>
<evidence type="ECO:0000313" key="14">
    <source>
        <dbReference type="EMBL" id="CAA6816512.1"/>
    </source>
</evidence>
<keyword evidence="4" id="KW-0597">Phosphoprotein</keyword>
<evidence type="ECO:0000256" key="6">
    <source>
        <dbReference type="ARBA" id="ARBA00022692"/>
    </source>
</evidence>
<keyword evidence="5 14" id="KW-0808">Transferase</keyword>
<dbReference type="EC" id="2.7.13.3" evidence="3"/>
<accession>A0A6S6T6W1</accession>
<evidence type="ECO:0000256" key="9">
    <source>
        <dbReference type="ARBA" id="ARBA00023012"/>
    </source>
</evidence>
<dbReference type="GO" id="GO:0000160">
    <property type="term" value="P:phosphorelay signal transduction system"/>
    <property type="evidence" value="ECO:0007669"/>
    <property type="project" value="UniProtKB-KW"/>
</dbReference>
<feature type="transmembrane region" description="Helical" evidence="11">
    <location>
        <begin position="12"/>
        <end position="30"/>
    </location>
</feature>
<protein>
    <recommendedName>
        <fullName evidence="3">histidine kinase</fullName>
        <ecNumber evidence="3">2.7.13.3</ecNumber>
    </recommendedName>
</protein>
<evidence type="ECO:0000256" key="7">
    <source>
        <dbReference type="ARBA" id="ARBA00022777"/>
    </source>
</evidence>
<evidence type="ECO:0000256" key="10">
    <source>
        <dbReference type="ARBA" id="ARBA00023136"/>
    </source>
</evidence>
<evidence type="ECO:0000256" key="8">
    <source>
        <dbReference type="ARBA" id="ARBA00022989"/>
    </source>
</evidence>
<dbReference type="Gene3D" id="1.10.287.130">
    <property type="match status" value="1"/>
</dbReference>
<gene>
    <name evidence="14" type="ORF">HELGO_WM46501</name>
</gene>
<keyword evidence="8 11" id="KW-1133">Transmembrane helix</keyword>
<proteinExistence type="predicted"/>
<evidence type="ECO:0000259" key="13">
    <source>
        <dbReference type="PROSITE" id="PS50885"/>
    </source>
</evidence>
<evidence type="ECO:0000259" key="12">
    <source>
        <dbReference type="PROSITE" id="PS50109"/>
    </source>
</evidence>
<evidence type="ECO:0000256" key="11">
    <source>
        <dbReference type="SAM" id="Phobius"/>
    </source>
</evidence>
<sequence length="355" mass="40151">MKSLERELQRNLAIILVGVMLGIWLTGSLMPRQLPNQSNTVTLPETCVTEQQLTACTPFSVHKSGKSEARPPRRFTWLFPILAGCGVVLILVVQGIVIRRTFRRLDRIRAEVRELEAGHIKTLSEQVPVEIHPIIHEFNHVLQLMEERLERSRNSLGNLAHALKGPLNLLIQELDQQADSPAKQRAMQQAERVRQLTQRELKRARMAGLGNTTQRFSAQEDLPVLTEVLARVHRKPVDYIQLDIAAGTERFGDREDMLELLGNLLDNACKWADRRVSCRIEPDGQRHRIVIEDDGPGCTETELQQMTERGTRLDESVEGYGLGLAICKDIIKLYDGQLKFGHSQRFGGLSVEVVV</sequence>
<dbReference type="GO" id="GO:0004673">
    <property type="term" value="F:protein histidine kinase activity"/>
    <property type="evidence" value="ECO:0007669"/>
    <property type="project" value="UniProtKB-EC"/>
</dbReference>
<dbReference type="AlphaFoldDB" id="A0A6S6T6W1"/>
<evidence type="ECO:0000256" key="4">
    <source>
        <dbReference type="ARBA" id="ARBA00022553"/>
    </source>
</evidence>
<organism evidence="14">
    <name type="scientific">uncultured Thiotrichaceae bacterium</name>
    <dbReference type="NCBI Taxonomy" id="298394"/>
    <lineage>
        <taxon>Bacteria</taxon>
        <taxon>Pseudomonadati</taxon>
        <taxon>Pseudomonadota</taxon>
        <taxon>Gammaproteobacteria</taxon>
        <taxon>Thiotrichales</taxon>
        <taxon>Thiotrichaceae</taxon>
        <taxon>environmental samples</taxon>
    </lineage>
</organism>
<dbReference type="PRINTS" id="PR00344">
    <property type="entry name" value="BCTRLSENSOR"/>
</dbReference>
<comment type="catalytic activity">
    <reaction evidence="1">
        <text>ATP + protein L-histidine = ADP + protein N-phospho-L-histidine.</text>
        <dbReference type="EC" id="2.7.13.3"/>
    </reaction>
</comment>
<evidence type="ECO:0000256" key="5">
    <source>
        <dbReference type="ARBA" id="ARBA00022679"/>
    </source>
</evidence>
<dbReference type="InterPro" id="IPR050428">
    <property type="entry name" value="TCS_sensor_his_kinase"/>
</dbReference>
<keyword evidence="6 11" id="KW-0812">Transmembrane</keyword>
<dbReference type="SMART" id="SM00387">
    <property type="entry name" value="HATPase_c"/>
    <property type="match status" value="1"/>
</dbReference>
<evidence type="ECO:0000256" key="3">
    <source>
        <dbReference type="ARBA" id="ARBA00012438"/>
    </source>
</evidence>